<keyword evidence="12" id="KW-1185">Reference proteome</keyword>
<feature type="compositionally biased region" description="Polar residues" evidence="10">
    <location>
        <begin position="180"/>
        <end position="192"/>
    </location>
</feature>
<keyword evidence="6 9" id="KW-0811">Translocation</keyword>
<evidence type="ECO:0000256" key="9">
    <source>
        <dbReference type="RuleBase" id="RU365073"/>
    </source>
</evidence>
<evidence type="ECO:0000313" key="11">
    <source>
        <dbReference type="EMBL" id="KAF2246561.1"/>
    </source>
</evidence>
<name>A0A6A6I862_9PLEO</name>
<dbReference type="OrthoDB" id="5422384at2759"/>
<evidence type="ECO:0000256" key="3">
    <source>
        <dbReference type="ARBA" id="ARBA00022448"/>
    </source>
</evidence>
<dbReference type="InterPro" id="IPR011502">
    <property type="entry name" value="Nucleoporin_Nup85"/>
</dbReference>
<keyword evidence="7 9" id="KW-0906">Nuclear pore complex</keyword>
<feature type="compositionally biased region" description="Polar residues" evidence="10">
    <location>
        <begin position="52"/>
        <end position="74"/>
    </location>
</feature>
<evidence type="ECO:0000256" key="5">
    <source>
        <dbReference type="ARBA" id="ARBA00022927"/>
    </source>
</evidence>
<feature type="region of interest" description="Disordered" evidence="10">
    <location>
        <begin position="1"/>
        <end position="200"/>
    </location>
</feature>
<keyword evidence="5 9" id="KW-0653">Protein transport</keyword>
<evidence type="ECO:0000256" key="1">
    <source>
        <dbReference type="ARBA" id="ARBA00004567"/>
    </source>
</evidence>
<keyword evidence="9" id="KW-0472">Membrane</keyword>
<dbReference type="AlphaFoldDB" id="A0A6A6I862"/>
<reference evidence="11" key="1">
    <citation type="journal article" date="2020" name="Stud. Mycol.">
        <title>101 Dothideomycetes genomes: a test case for predicting lifestyles and emergence of pathogens.</title>
        <authorList>
            <person name="Haridas S."/>
            <person name="Albert R."/>
            <person name="Binder M."/>
            <person name="Bloem J."/>
            <person name="Labutti K."/>
            <person name="Salamov A."/>
            <person name="Andreopoulos B."/>
            <person name="Baker S."/>
            <person name="Barry K."/>
            <person name="Bills G."/>
            <person name="Bluhm B."/>
            <person name="Cannon C."/>
            <person name="Castanera R."/>
            <person name="Culley D."/>
            <person name="Daum C."/>
            <person name="Ezra D."/>
            <person name="Gonzalez J."/>
            <person name="Henrissat B."/>
            <person name="Kuo A."/>
            <person name="Liang C."/>
            <person name="Lipzen A."/>
            <person name="Lutzoni F."/>
            <person name="Magnuson J."/>
            <person name="Mondo S."/>
            <person name="Nolan M."/>
            <person name="Ohm R."/>
            <person name="Pangilinan J."/>
            <person name="Park H.-J."/>
            <person name="Ramirez L."/>
            <person name="Alfaro M."/>
            <person name="Sun H."/>
            <person name="Tritt A."/>
            <person name="Yoshinaga Y."/>
            <person name="Zwiers L.-H."/>
            <person name="Turgeon B."/>
            <person name="Goodwin S."/>
            <person name="Spatafora J."/>
            <person name="Crous P."/>
            <person name="Grigoriev I."/>
        </authorList>
    </citation>
    <scope>NUCLEOTIDE SEQUENCE</scope>
    <source>
        <strain evidence="11">CBS 122368</strain>
    </source>
</reference>
<proteinExistence type="inferred from homology"/>
<keyword evidence="4 9" id="KW-0509">mRNA transport</keyword>
<dbReference type="GO" id="GO:0045893">
    <property type="term" value="P:positive regulation of DNA-templated transcription"/>
    <property type="evidence" value="ECO:0007669"/>
    <property type="project" value="TreeGrafter"/>
</dbReference>
<dbReference type="EMBL" id="ML987198">
    <property type="protein sequence ID" value="KAF2246561.1"/>
    <property type="molecule type" value="Genomic_DNA"/>
</dbReference>
<comment type="similarity">
    <text evidence="2 9">Belongs to the nucleoporin Nup85 family.</text>
</comment>
<dbReference type="GO" id="GO:0006406">
    <property type="term" value="P:mRNA export from nucleus"/>
    <property type="evidence" value="ECO:0007669"/>
    <property type="project" value="TreeGrafter"/>
</dbReference>
<evidence type="ECO:0000313" key="12">
    <source>
        <dbReference type="Proteomes" id="UP000800094"/>
    </source>
</evidence>
<feature type="compositionally biased region" description="Low complexity" evidence="10">
    <location>
        <begin position="91"/>
        <end position="101"/>
    </location>
</feature>
<dbReference type="PANTHER" id="PTHR13373:SF21">
    <property type="entry name" value="NUCLEAR PORE COMPLEX PROTEIN NUP85"/>
    <property type="match status" value="1"/>
</dbReference>
<evidence type="ECO:0000256" key="4">
    <source>
        <dbReference type="ARBA" id="ARBA00022816"/>
    </source>
</evidence>
<dbReference type="GO" id="GO:0031080">
    <property type="term" value="C:nuclear pore outer ring"/>
    <property type="evidence" value="ECO:0007669"/>
    <property type="project" value="TreeGrafter"/>
</dbReference>
<dbReference type="GO" id="GO:0006606">
    <property type="term" value="P:protein import into nucleus"/>
    <property type="evidence" value="ECO:0007669"/>
    <property type="project" value="TreeGrafter"/>
</dbReference>
<evidence type="ECO:0000256" key="2">
    <source>
        <dbReference type="ARBA" id="ARBA00005573"/>
    </source>
</evidence>
<evidence type="ECO:0000256" key="6">
    <source>
        <dbReference type="ARBA" id="ARBA00023010"/>
    </source>
</evidence>
<dbReference type="Proteomes" id="UP000800094">
    <property type="component" value="Unassembled WGS sequence"/>
</dbReference>
<evidence type="ECO:0000256" key="8">
    <source>
        <dbReference type="ARBA" id="ARBA00023242"/>
    </source>
</evidence>
<comment type="subunit">
    <text evidence="9">Component of the nuclear pore complex (NPC).</text>
</comment>
<dbReference type="GO" id="GO:0031965">
    <property type="term" value="C:nuclear membrane"/>
    <property type="evidence" value="ECO:0007669"/>
    <property type="project" value="UniProtKB-UniRule"/>
</dbReference>
<keyword evidence="8 9" id="KW-0539">Nucleus</keyword>
<sequence length="1080" mass="117296">MFRVPSSTPPSTPDSRRSSRNVPSTTPAGPPPDRSFIPSSTPAGAPPPMNSLFGSSRPNFQRPNSHSFNTSALGSSPPKHGLLEGVGSGSIGTSTSGRPGSQRGRTGSGFRVPSSPPQDEEEDDAEGSEEEEEDEDMEDQDEDEEDADGDEDEDEDEDMDEEESEEDDDRIVAPRRSRPQNRLTQSVASQHSALDPLSGPTLVRAGAKQTQYDLLGVAKSLTQNPERTVLHEPDEVILETERLMEMLNDSILSGTPEKRGAVLEDIVRELLALWKSSSQTTGRGGLASSRSGGAAALSNASKLANLLLSIHHPGRVVENQPAPASSLALARSDSSYFTPIPKVLLDWLNTYRYTASEVEAVLNETRGYSRHHNFWDAVHMSAFRGQFSKTLKLLEGANFEVAETAQADGLVQNGIGYAEPHVTHAKHATNAAVELLNDCPAVVSGDWDIKGQDWNIFRQRVHQTYADLQEFAEGDSQNRHSVSQPFQASHFGISQSQASFHLSVASRKAESRVPWSVYQNLSKLYQLLLGNEEEIITQSSEWIDSVLGLAVWWDGDEEDAAQGSLAASRRSLARSQRIRTVDVTPVKAYCQRMSSALAAVLENTDEDFSVNVTDRFEVGLACIVDDNVEGALQILRSSSLTVASAAAEVASAGEWFTRAGGLLDQFDQSDLMVLSYTEQQRSGVSKDDVLVAYAKHLTTKGQISSQDGKTTREGWELAIQILGRLDDSVLANGRIEQILDDLPLQSAERVDKITQLCHNMGLSQHAVGIALKYANHLQANTQNYGDTLLYYARAHAAPKIQEVLRVLVAHCLVKSIAYPPPAELDDSLNALITSPKQTLTKLSSLDSEAAQLLSNHLSGYATIRRFYDLRDEEVLVKAGEKPAHRPMARRRAAANALIVIIESASSCIRGGLYDPEVENVVQVDVLLPLLGEALVFVNQPKRTLTLRHLYSLLSAIEDITTAPSMIRTQCEEVLATTLAAAHDSSSNPSHPGLHKSTSNLTTASSQYSLIGSADFGSVEGQSTESSAVLVRGGSVDDAKRGWDWRKGFPKGAKGEDVVRLLRLGIARELGRAFAEGEVSA</sequence>
<evidence type="ECO:0000256" key="10">
    <source>
        <dbReference type="SAM" id="MobiDB-lite"/>
    </source>
</evidence>
<organism evidence="11 12">
    <name type="scientific">Trematosphaeria pertusa</name>
    <dbReference type="NCBI Taxonomy" id="390896"/>
    <lineage>
        <taxon>Eukaryota</taxon>
        <taxon>Fungi</taxon>
        <taxon>Dikarya</taxon>
        <taxon>Ascomycota</taxon>
        <taxon>Pezizomycotina</taxon>
        <taxon>Dothideomycetes</taxon>
        <taxon>Pleosporomycetidae</taxon>
        <taxon>Pleosporales</taxon>
        <taxon>Massarineae</taxon>
        <taxon>Trematosphaeriaceae</taxon>
        <taxon>Trematosphaeria</taxon>
    </lineage>
</organism>
<comment type="function">
    <text evidence="9">Functions as a component of the nuclear pore complex (NPC).</text>
</comment>
<dbReference type="GeneID" id="54589022"/>
<comment type="subcellular location">
    <subcellularLocation>
        <location evidence="1 9">Nucleus</location>
        <location evidence="1 9">Nuclear pore complex</location>
    </subcellularLocation>
</comment>
<keyword evidence="3 9" id="KW-0813">Transport</keyword>
<dbReference type="Pfam" id="PF07575">
    <property type="entry name" value="Nucleopor_Nup85"/>
    <property type="match status" value="2"/>
</dbReference>
<dbReference type="RefSeq" id="XP_033681565.1">
    <property type="nucleotide sequence ID" value="XM_033835692.1"/>
</dbReference>
<gene>
    <name evidence="11" type="ORF">BU26DRAFT_606794</name>
</gene>
<evidence type="ECO:0000256" key="7">
    <source>
        <dbReference type="ARBA" id="ARBA00023132"/>
    </source>
</evidence>
<dbReference type="PANTHER" id="PTHR13373">
    <property type="entry name" value="FROUNT PROTEIN-RELATED"/>
    <property type="match status" value="1"/>
</dbReference>
<dbReference type="GO" id="GO:0017056">
    <property type="term" value="F:structural constituent of nuclear pore"/>
    <property type="evidence" value="ECO:0007669"/>
    <property type="project" value="TreeGrafter"/>
</dbReference>
<protein>
    <recommendedName>
        <fullName evidence="9">Nuclear pore complex protein Nup85</fullName>
    </recommendedName>
</protein>
<accession>A0A6A6I862</accession>
<feature type="compositionally biased region" description="Acidic residues" evidence="10">
    <location>
        <begin position="118"/>
        <end position="169"/>
    </location>
</feature>